<evidence type="ECO:0000256" key="6">
    <source>
        <dbReference type="ARBA" id="ARBA00023136"/>
    </source>
</evidence>
<feature type="transmembrane region" description="Helical" evidence="7">
    <location>
        <begin position="412"/>
        <end position="437"/>
    </location>
</feature>
<dbReference type="RefSeq" id="WP_166275067.1">
    <property type="nucleotide sequence ID" value="NZ_JTHE03000061.1"/>
</dbReference>
<comment type="caution">
    <text evidence="9">The sequence shown here is derived from an EMBL/GenBank/DDBJ whole genome shotgun (WGS) entry which is preliminary data.</text>
</comment>
<evidence type="ECO:0000256" key="4">
    <source>
        <dbReference type="ARBA" id="ARBA00022692"/>
    </source>
</evidence>
<sequence>MPAVSPKIHPLQFWFPPTLRNLVGLLIILGLAGAIALAPDFEVINPYGWPQFWAFIQASGHPDLSPAFLTLTLQATWTTLSYALVGTAMSLGLGVLGASLTSDVIISTLAPSLAHWGIQRWGRAILALPRSLHEVIWGLLLINLLGLDPLVGLLAIAIPYGAIVAKIFAEILDDTPQSALQSILQSGAPPALALIYGLLPQASLSLLSYSFYRFECSLRSAAILGVIGAGGLGYQMMLSLQSLRYAQIWTLFYAIVLLNGMVDLLSAHCRHRIRAPPRMHLKDPLRLIVPPTQAPQAPSPGLGAWGSLILTAVILALTGAAWVSLAPDLSLLGKPPTVHLGAQMTARLFPVQLPPELVRALPWGVVQTLSMGSLAIAIATLGAFGLSWSAARSWGKSDLPRVLSPTRRLRILVSHGILLFMRAIPSPIWALVLLYLLRPGITVGAIALGLHNAGVMGRLFAEEIENCAAAPMQALQNAGVPLMSSLVYGLFSRIGSRFAQYGFYRLEVCIRESFVLGLVGAGGLGVLLREELSNYSFQPVLLLLLCFSGLTLAIEWISRGVKSNPVE</sequence>
<dbReference type="InterPro" id="IPR000515">
    <property type="entry name" value="MetI-like"/>
</dbReference>
<dbReference type="Proteomes" id="UP000031561">
    <property type="component" value="Unassembled WGS sequence"/>
</dbReference>
<feature type="transmembrane region" description="Helical" evidence="7">
    <location>
        <begin position="246"/>
        <end position="265"/>
    </location>
</feature>
<evidence type="ECO:0000256" key="5">
    <source>
        <dbReference type="ARBA" id="ARBA00022989"/>
    </source>
</evidence>
<keyword evidence="10" id="KW-1185">Reference proteome</keyword>
<keyword evidence="3" id="KW-1003">Cell membrane</keyword>
<dbReference type="PANTHER" id="PTHR30043">
    <property type="entry name" value="PHOSPHONATES TRANSPORT SYSTEM PERMEASE PROTEIN"/>
    <property type="match status" value="1"/>
</dbReference>
<accession>A0ABD4T4T9</accession>
<feature type="transmembrane region" description="Helical" evidence="7">
    <location>
        <begin position="369"/>
        <end position="391"/>
    </location>
</feature>
<evidence type="ECO:0000313" key="10">
    <source>
        <dbReference type="Proteomes" id="UP000031561"/>
    </source>
</evidence>
<dbReference type="EMBL" id="JTHE03000061">
    <property type="protein sequence ID" value="MCM1983365.1"/>
    <property type="molecule type" value="Genomic_DNA"/>
</dbReference>
<reference evidence="9 10" key="1">
    <citation type="journal article" date="2015" name="Genome Announc.">
        <title>Draft Genome Sequence of Filamentous Marine Cyanobacterium Lyngbya confervoides Strain BDU141951.</title>
        <authorList>
            <person name="Chandrababunaidu M.M."/>
            <person name="Sen D."/>
            <person name="Tripathy S."/>
        </authorList>
    </citation>
    <scope>NUCLEOTIDE SEQUENCE [LARGE SCALE GENOMIC DNA]</scope>
    <source>
        <strain evidence="9 10">BDU141951</strain>
    </source>
</reference>
<feature type="transmembrane region" description="Helical" evidence="7">
    <location>
        <begin position="188"/>
        <end position="209"/>
    </location>
</feature>
<comment type="subcellular location">
    <subcellularLocation>
        <location evidence="1 7">Cell membrane</location>
        <topology evidence="1 7">Multi-pass membrane protein</topology>
    </subcellularLocation>
</comment>
<keyword evidence="6 7" id="KW-0472">Membrane</keyword>
<evidence type="ECO:0000256" key="2">
    <source>
        <dbReference type="ARBA" id="ARBA00022448"/>
    </source>
</evidence>
<gene>
    <name evidence="9" type="ORF">QQ91_0011110</name>
</gene>
<evidence type="ECO:0000259" key="8">
    <source>
        <dbReference type="PROSITE" id="PS50928"/>
    </source>
</evidence>
<keyword evidence="2 7" id="KW-0813">Transport</keyword>
<keyword evidence="5 7" id="KW-1133">Transmembrane helix</keyword>
<dbReference type="Pfam" id="PF00528">
    <property type="entry name" value="BPD_transp_1"/>
    <property type="match status" value="1"/>
</dbReference>
<name>A0ABD4T4T9_9CYAN</name>
<feature type="transmembrane region" description="Helical" evidence="7">
    <location>
        <begin position="302"/>
        <end position="325"/>
    </location>
</feature>
<dbReference type="PROSITE" id="PS50928">
    <property type="entry name" value="ABC_TM1"/>
    <property type="match status" value="1"/>
</dbReference>
<evidence type="ECO:0000256" key="3">
    <source>
        <dbReference type="ARBA" id="ARBA00022475"/>
    </source>
</evidence>
<evidence type="ECO:0000256" key="7">
    <source>
        <dbReference type="RuleBase" id="RU363032"/>
    </source>
</evidence>
<feature type="transmembrane region" description="Helical" evidence="7">
    <location>
        <begin position="135"/>
        <end position="168"/>
    </location>
</feature>
<feature type="transmembrane region" description="Helical" evidence="7">
    <location>
        <begin position="221"/>
        <end position="240"/>
    </location>
</feature>
<dbReference type="AlphaFoldDB" id="A0ABD4T4T9"/>
<dbReference type="InterPro" id="IPR035906">
    <property type="entry name" value="MetI-like_sf"/>
</dbReference>
<dbReference type="GO" id="GO:0005886">
    <property type="term" value="C:plasma membrane"/>
    <property type="evidence" value="ECO:0007669"/>
    <property type="project" value="UniProtKB-SubCell"/>
</dbReference>
<feature type="domain" description="ABC transmembrane type-1" evidence="8">
    <location>
        <begin position="76"/>
        <end position="266"/>
    </location>
</feature>
<keyword evidence="4 7" id="KW-0812">Transmembrane</keyword>
<feature type="transmembrane region" description="Helical" evidence="7">
    <location>
        <begin position="21"/>
        <end position="39"/>
    </location>
</feature>
<evidence type="ECO:0000256" key="1">
    <source>
        <dbReference type="ARBA" id="ARBA00004651"/>
    </source>
</evidence>
<comment type="similarity">
    <text evidence="7">Belongs to the binding-protein-dependent transport system permease family.</text>
</comment>
<evidence type="ECO:0000313" key="9">
    <source>
        <dbReference type="EMBL" id="MCM1983365.1"/>
    </source>
</evidence>
<dbReference type="PANTHER" id="PTHR30043:SF1">
    <property type="entry name" value="ABC TRANSPORT SYSTEM PERMEASE PROTEIN P69"/>
    <property type="match status" value="1"/>
</dbReference>
<dbReference type="Gene3D" id="1.10.3720.10">
    <property type="entry name" value="MetI-like"/>
    <property type="match status" value="2"/>
</dbReference>
<proteinExistence type="inferred from homology"/>
<protein>
    <submittedName>
        <fullName evidence="9">ABC transporter permease subunit</fullName>
    </submittedName>
</protein>
<dbReference type="SUPFAM" id="SSF161098">
    <property type="entry name" value="MetI-like"/>
    <property type="match status" value="2"/>
</dbReference>
<organism evidence="9 10">
    <name type="scientific">Lyngbya confervoides BDU141951</name>
    <dbReference type="NCBI Taxonomy" id="1574623"/>
    <lineage>
        <taxon>Bacteria</taxon>
        <taxon>Bacillati</taxon>
        <taxon>Cyanobacteriota</taxon>
        <taxon>Cyanophyceae</taxon>
        <taxon>Oscillatoriophycideae</taxon>
        <taxon>Oscillatoriales</taxon>
        <taxon>Microcoleaceae</taxon>
        <taxon>Lyngbya</taxon>
    </lineage>
</organism>